<keyword evidence="3" id="KW-1185">Reference proteome</keyword>
<dbReference type="Proteomes" id="UP000596660">
    <property type="component" value="Unplaced"/>
</dbReference>
<dbReference type="KEGG" id="cqi:110693875"/>
<dbReference type="OMA" id="PHADDNC"/>
<evidence type="ECO:0000313" key="3">
    <source>
        <dbReference type="Proteomes" id="UP000596660"/>
    </source>
</evidence>
<evidence type="ECO:0000256" key="1">
    <source>
        <dbReference type="SAM" id="MobiDB-lite"/>
    </source>
</evidence>
<dbReference type="PANTHER" id="PTHR34802:SF1">
    <property type="entry name" value="CHORISMATE SYNTHASE"/>
    <property type="match status" value="1"/>
</dbReference>
<sequence>MSCEGECRSCEVAFNSNEVSGGFRKNSRISYSRDCLLSFAEVNYTKALPTGLDRSILSELDDACKSASENQKLPGLESLYTGTIWGDSSRDSSEKWGNCNLSSKDCKSTDHGTFHSNQSHHSWQKPGSTAILTSIRNPEHNSILGSWSTSKLPSTGSEGSVIKLPGTDSGLLSRCNEPYRPPSFYKAINHSGKLKRGTSSNGISECAEWSSKARSMEGNWRKDTCLVLGEHSAVPAVTSNKSPSPISPSISGSVESLCSVDVLGEASKKCHTEQNPDHHPLTQFTSKNQLIEVDSGVAIGKKQLQPLQGQILEGGRFSALMNLKEAEDIDAYFLDEKYDVMVDGRNSSRTKSKFIHWFPDNDSYDGNISSEADRDGWEVSTGISTKENPLGQKKSKEASTYGQKAPFREKSKTCVIDCLDSDSVVLNCCSPDHKNLDSRIVKEPELEKIADEAGSSLELNLPDEDSLITVDGIYIFEQEEPNSPEIPIRGERSVSPFRGSNKLKGSESVQQKLSSPDPWYHEPQINSKNLSVHPSDSLARVSTPPTIQDSWKNRYNPFVPPPFGQLPLKPNYDSVENFLSPKMPHADDNCPDLDKILSADPSIYHQFLQSPRYNQESNVLRSLPLNYQTNVKSDMYMGKRGFHAEESNNSPINHHLQIQRKLAQMSLEAAEHRAYSKAISNRFW</sequence>
<accession>A0A803MKT4</accession>
<dbReference type="GeneID" id="110693875"/>
<dbReference type="EnsemblPlants" id="AUR62031425-RA">
    <property type="protein sequence ID" value="AUR62031425-RA:cds"/>
    <property type="gene ID" value="AUR62031425"/>
</dbReference>
<dbReference type="AlphaFoldDB" id="A0A803MKT4"/>
<dbReference type="OrthoDB" id="826428at2759"/>
<reference evidence="2" key="2">
    <citation type="submission" date="2021-03" db="UniProtKB">
        <authorList>
            <consortium name="EnsemblPlants"/>
        </authorList>
    </citation>
    <scope>IDENTIFICATION</scope>
</reference>
<dbReference type="PANTHER" id="PTHR34802">
    <property type="entry name" value="CHORISMATE SYNTHASE"/>
    <property type="match status" value="1"/>
</dbReference>
<protein>
    <submittedName>
        <fullName evidence="2">Uncharacterized protein</fullName>
    </submittedName>
</protein>
<feature type="region of interest" description="Disordered" evidence="1">
    <location>
        <begin position="481"/>
        <end position="545"/>
    </location>
</feature>
<organism evidence="2 3">
    <name type="scientific">Chenopodium quinoa</name>
    <name type="common">Quinoa</name>
    <dbReference type="NCBI Taxonomy" id="63459"/>
    <lineage>
        <taxon>Eukaryota</taxon>
        <taxon>Viridiplantae</taxon>
        <taxon>Streptophyta</taxon>
        <taxon>Embryophyta</taxon>
        <taxon>Tracheophyta</taxon>
        <taxon>Spermatophyta</taxon>
        <taxon>Magnoliopsida</taxon>
        <taxon>eudicotyledons</taxon>
        <taxon>Gunneridae</taxon>
        <taxon>Pentapetalae</taxon>
        <taxon>Caryophyllales</taxon>
        <taxon>Chenopodiaceae</taxon>
        <taxon>Chenopodioideae</taxon>
        <taxon>Atripliceae</taxon>
        <taxon>Chenopodium</taxon>
    </lineage>
</organism>
<reference evidence="2" key="1">
    <citation type="journal article" date="2017" name="Nature">
        <title>The genome of Chenopodium quinoa.</title>
        <authorList>
            <person name="Jarvis D.E."/>
            <person name="Ho Y.S."/>
            <person name="Lightfoot D.J."/>
            <person name="Schmoeckel S.M."/>
            <person name="Li B."/>
            <person name="Borm T.J.A."/>
            <person name="Ohyanagi H."/>
            <person name="Mineta K."/>
            <person name="Michell C.T."/>
            <person name="Saber N."/>
            <person name="Kharbatia N.M."/>
            <person name="Rupper R.R."/>
            <person name="Sharp A.R."/>
            <person name="Dally N."/>
            <person name="Boughton B.A."/>
            <person name="Woo Y.H."/>
            <person name="Gao G."/>
            <person name="Schijlen E.G.W.M."/>
            <person name="Guo X."/>
            <person name="Momin A.A."/>
            <person name="Negrao S."/>
            <person name="Al-Babili S."/>
            <person name="Gehring C."/>
            <person name="Roessner U."/>
            <person name="Jung C."/>
            <person name="Murphy K."/>
            <person name="Arold S.T."/>
            <person name="Gojobori T."/>
            <person name="van der Linden C.G."/>
            <person name="van Loo E.N."/>
            <person name="Jellen E.N."/>
            <person name="Maughan P.J."/>
            <person name="Tester M."/>
        </authorList>
    </citation>
    <scope>NUCLEOTIDE SEQUENCE [LARGE SCALE GENOMIC DNA]</scope>
    <source>
        <strain evidence="2">cv. PI 614886</strain>
    </source>
</reference>
<dbReference type="RefSeq" id="XP_021726738.1">
    <property type="nucleotide sequence ID" value="XM_021871046.1"/>
</dbReference>
<evidence type="ECO:0000313" key="2">
    <source>
        <dbReference type="EnsemblPlants" id="AUR62031425-RA:cds"/>
    </source>
</evidence>
<name>A0A803MKT4_CHEQI</name>
<feature type="region of interest" description="Disordered" evidence="1">
    <location>
        <begin position="381"/>
        <end position="403"/>
    </location>
</feature>
<feature type="compositionally biased region" description="Polar residues" evidence="1">
    <location>
        <begin position="524"/>
        <end position="534"/>
    </location>
</feature>
<proteinExistence type="predicted"/>
<gene>
    <name evidence="2" type="primary">LOC110693875</name>
</gene>
<dbReference type="Gramene" id="AUR62031425-RA">
    <property type="protein sequence ID" value="AUR62031425-RA:cds"/>
    <property type="gene ID" value="AUR62031425"/>
</dbReference>